<protein>
    <submittedName>
        <fullName evidence="1">Uncharacterized protein</fullName>
    </submittedName>
</protein>
<dbReference type="STRING" id="862515.HMPREF0658_1598"/>
<dbReference type="EMBL" id="AEEI01000050">
    <property type="protein sequence ID" value="EFM01478.1"/>
    <property type="molecule type" value="Genomic_DNA"/>
</dbReference>
<evidence type="ECO:0000313" key="2">
    <source>
        <dbReference type="Proteomes" id="UP000004394"/>
    </source>
</evidence>
<evidence type="ECO:0000313" key="1">
    <source>
        <dbReference type="EMBL" id="EFM01478.1"/>
    </source>
</evidence>
<dbReference type="AlphaFoldDB" id="E0NTU5"/>
<comment type="caution">
    <text evidence="1">The sequence shown here is derived from an EMBL/GenBank/DDBJ whole genome shotgun (WGS) entry which is preliminary data.</text>
</comment>
<reference evidence="1" key="1">
    <citation type="submission" date="2010-07" db="EMBL/GenBank/DDBJ databases">
        <authorList>
            <person name="Muzny D."/>
            <person name="Qin X."/>
            <person name="Deng J."/>
            <person name="Jiang H."/>
            <person name="Liu Y."/>
            <person name="Qu J."/>
            <person name="Song X.-Z."/>
            <person name="Zhang L."/>
            <person name="Thornton R."/>
            <person name="Coyle M."/>
            <person name="Francisco L."/>
            <person name="Jackson L."/>
            <person name="Javaid M."/>
            <person name="Korchina V."/>
            <person name="Kovar C."/>
            <person name="Mata R."/>
            <person name="Mathew T."/>
            <person name="Ngo R."/>
            <person name="Nguyen L."/>
            <person name="Nguyen N."/>
            <person name="Okwuonu G."/>
            <person name="Ongeri F."/>
            <person name="Pham C."/>
            <person name="Simmons D."/>
            <person name="Wilczek-Boney K."/>
            <person name="Hale W."/>
            <person name="Jakkamsetti A."/>
            <person name="Pham P."/>
            <person name="Ruth R."/>
            <person name="San Lucas F."/>
            <person name="Warren J."/>
            <person name="Zhang J."/>
            <person name="Zhao Z."/>
            <person name="Zhou C."/>
            <person name="Zhu D."/>
            <person name="Lee S."/>
            <person name="Bess C."/>
            <person name="Blankenburg K."/>
            <person name="Forbes L."/>
            <person name="Fu Q."/>
            <person name="Gubbala S."/>
            <person name="Hirani K."/>
            <person name="Jayaseelan J.C."/>
            <person name="Lara F."/>
            <person name="Munidasa M."/>
            <person name="Palculict T."/>
            <person name="Patil S."/>
            <person name="Pu L.-L."/>
            <person name="Saada N."/>
            <person name="Tang L."/>
            <person name="Weissenberger G."/>
            <person name="Zhu Y."/>
            <person name="Hemphill L."/>
            <person name="Shang Y."/>
            <person name="Youmans B."/>
            <person name="Ayvaz T."/>
            <person name="Ross M."/>
            <person name="Santibanez J."/>
            <person name="Aqrawi P."/>
            <person name="Gross S."/>
            <person name="Joshi V."/>
            <person name="Fowler G."/>
            <person name="Nazareth L."/>
            <person name="Reid J."/>
            <person name="Worley K."/>
            <person name="Petrosino J."/>
            <person name="Highlander S."/>
            <person name="Gibbs R."/>
        </authorList>
    </citation>
    <scope>NUCLEOTIDE SEQUENCE [LARGE SCALE GENOMIC DNA]</scope>
    <source>
        <strain evidence="1">DSM 16973</strain>
    </source>
</reference>
<accession>E0NTU5</accession>
<keyword evidence="2" id="KW-1185">Reference proteome</keyword>
<sequence>MIVRKGTNKVWKDSRKTGKSAQMQTGICCHFRTELISVSSSTRFP</sequence>
<dbReference type="HOGENOM" id="CLU_3203533_0_0_10"/>
<proteinExistence type="predicted"/>
<dbReference type="BioCyc" id="PMAR862515-HMP:GMOO-1622-MONOMER"/>
<name>E0NTU5_9BACT</name>
<organism evidence="1 2">
    <name type="scientific">Hoylesella marshii DSM 16973 = JCM 13450</name>
    <dbReference type="NCBI Taxonomy" id="862515"/>
    <lineage>
        <taxon>Bacteria</taxon>
        <taxon>Pseudomonadati</taxon>
        <taxon>Bacteroidota</taxon>
        <taxon>Bacteroidia</taxon>
        <taxon>Bacteroidales</taxon>
        <taxon>Prevotellaceae</taxon>
        <taxon>Hoylesella</taxon>
    </lineage>
</organism>
<dbReference type="Proteomes" id="UP000004394">
    <property type="component" value="Unassembled WGS sequence"/>
</dbReference>
<gene>
    <name evidence="1" type="ORF">HMPREF0658_1598</name>
</gene>